<reference evidence="8" key="1">
    <citation type="journal article" date="2019" name="Int. J. Syst. Evol. Microbiol.">
        <title>The Global Catalogue of Microorganisms (GCM) 10K type strain sequencing project: providing services to taxonomists for standard genome sequencing and annotation.</title>
        <authorList>
            <consortium name="The Broad Institute Genomics Platform"/>
            <consortium name="The Broad Institute Genome Sequencing Center for Infectious Disease"/>
            <person name="Wu L."/>
            <person name="Ma J."/>
        </authorList>
    </citation>
    <scope>NUCLEOTIDE SEQUENCE [LARGE SCALE GENOMIC DNA]</scope>
    <source>
        <strain evidence="8">CGMCC 1.8859</strain>
    </source>
</reference>
<gene>
    <name evidence="7" type="primary">ptsH</name>
    <name evidence="7" type="ORF">GCM10010970_29270</name>
</gene>
<dbReference type="EMBL" id="BMLX01000004">
    <property type="protein sequence ID" value="GGP22927.1"/>
    <property type="molecule type" value="Genomic_DNA"/>
</dbReference>
<evidence type="ECO:0000256" key="3">
    <source>
        <dbReference type="ARBA" id="ARBA00022448"/>
    </source>
</evidence>
<evidence type="ECO:0000259" key="6">
    <source>
        <dbReference type="PROSITE" id="PS51350"/>
    </source>
</evidence>
<protein>
    <recommendedName>
        <fullName evidence="2">Phosphocarrier protein HPr</fullName>
    </recommendedName>
    <alternativeName>
        <fullName evidence="5">Histidine-containing protein</fullName>
    </alternativeName>
</protein>
<proteinExistence type="predicted"/>
<keyword evidence="8" id="KW-1185">Reference proteome</keyword>
<dbReference type="PANTHER" id="PTHR33705:SF1">
    <property type="entry name" value="PHOSPHOCARRIER PROTEIN HPR"/>
    <property type="match status" value="1"/>
</dbReference>
<evidence type="ECO:0000256" key="4">
    <source>
        <dbReference type="ARBA" id="ARBA00022597"/>
    </source>
</evidence>
<dbReference type="SUPFAM" id="SSF55594">
    <property type="entry name" value="HPr-like"/>
    <property type="match status" value="1"/>
</dbReference>
<accession>A0ABQ2PCI6</accession>
<sequence length="86" mass="9048">MHSETFVFTDEAGLHTRPAASLVQLARTLNAEIILQRAGKSAPATNLLKLMGLGIVEGDEVTILADGEDAAEAVRQVRELLGAAHG</sequence>
<dbReference type="InterPro" id="IPR000032">
    <property type="entry name" value="HPr-like"/>
</dbReference>
<dbReference type="InterPro" id="IPR001020">
    <property type="entry name" value="PTS_HPr_His_P_site"/>
</dbReference>
<dbReference type="InterPro" id="IPR050399">
    <property type="entry name" value="HPr"/>
</dbReference>
<dbReference type="InterPro" id="IPR035895">
    <property type="entry name" value="HPr-like_sf"/>
</dbReference>
<dbReference type="Proteomes" id="UP000637267">
    <property type="component" value="Unassembled WGS sequence"/>
</dbReference>
<evidence type="ECO:0000313" key="8">
    <source>
        <dbReference type="Proteomes" id="UP000637267"/>
    </source>
</evidence>
<dbReference type="PROSITE" id="PS00369">
    <property type="entry name" value="PTS_HPR_HIS"/>
    <property type="match status" value="1"/>
</dbReference>
<keyword evidence="3" id="KW-0813">Transport</keyword>
<dbReference type="PROSITE" id="PS51350">
    <property type="entry name" value="PTS_HPR_DOM"/>
    <property type="match status" value="1"/>
</dbReference>
<dbReference type="Pfam" id="PF00381">
    <property type="entry name" value="PTS-HPr"/>
    <property type="match status" value="1"/>
</dbReference>
<dbReference type="RefSeq" id="WP_188705115.1">
    <property type="nucleotide sequence ID" value="NZ_BMLX01000004.1"/>
</dbReference>
<feature type="domain" description="HPr" evidence="6">
    <location>
        <begin position="1"/>
        <end position="86"/>
    </location>
</feature>
<dbReference type="PANTHER" id="PTHR33705">
    <property type="entry name" value="PHOSPHOCARRIER PROTEIN HPR"/>
    <property type="match status" value="1"/>
</dbReference>
<evidence type="ECO:0000256" key="2">
    <source>
        <dbReference type="ARBA" id="ARBA00020422"/>
    </source>
</evidence>
<dbReference type="PRINTS" id="PR00107">
    <property type="entry name" value="PHOSPHOCPHPR"/>
</dbReference>
<evidence type="ECO:0000313" key="7">
    <source>
        <dbReference type="EMBL" id="GGP22927.1"/>
    </source>
</evidence>
<comment type="function">
    <text evidence="1">General (non sugar-specific) component of the phosphoenolpyruvate-dependent sugar phosphotransferase system (sugar PTS). This major carbohydrate active-transport system catalyzes the phosphorylation of incoming sugar substrates concomitantly with their translocation across the cell membrane. The phosphoryl group from phosphoenolpyruvate (PEP) is transferred to the phosphoryl carrier protein HPr by enzyme I. Phospho-HPr then transfers it to the PTS EIIA domain.</text>
</comment>
<dbReference type="CDD" id="cd00367">
    <property type="entry name" value="PTS-HPr_like"/>
    <property type="match status" value="1"/>
</dbReference>
<dbReference type="NCBIfam" id="TIGR01003">
    <property type="entry name" value="PTS_HPr_family"/>
    <property type="match status" value="1"/>
</dbReference>
<dbReference type="Gene3D" id="3.30.1340.10">
    <property type="entry name" value="HPr-like"/>
    <property type="match status" value="1"/>
</dbReference>
<name>A0ABQ2PCI6_9NEIS</name>
<comment type="caution">
    <text evidence="7">The sequence shown here is derived from an EMBL/GenBank/DDBJ whole genome shotgun (WGS) entry which is preliminary data.</text>
</comment>
<organism evidence="7 8">
    <name type="scientific">Silvimonas iriomotensis</name>
    <dbReference type="NCBI Taxonomy" id="449662"/>
    <lineage>
        <taxon>Bacteria</taxon>
        <taxon>Pseudomonadati</taxon>
        <taxon>Pseudomonadota</taxon>
        <taxon>Betaproteobacteria</taxon>
        <taxon>Neisseriales</taxon>
        <taxon>Chitinibacteraceae</taxon>
        <taxon>Silvimonas</taxon>
    </lineage>
</organism>
<evidence type="ECO:0000256" key="1">
    <source>
        <dbReference type="ARBA" id="ARBA00003681"/>
    </source>
</evidence>
<evidence type="ECO:0000256" key="5">
    <source>
        <dbReference type="ARBA" id="ARBA00033055"/>
    </source>
</evidence>
<keyword evidence="4 7" id="KW-0762">Sugar transport</keyword>